<reference evidence="2" key="2">
    <citation type="journal article" date="2023" name="Proc. Natl. Acad. Sci. U.S.A.">
        <title>A global phylogenomic analysis of the shiitake genus Lentinula.</title>
        <authorList>
            <person name="Sierra-Patev S."/>
            <person name="Min B."/>
            <person name="Naranjo-Ortiz M."/>
            <person name="Looney B."/>
            <person name="Konkel Z."/>
            <person name="Slot J.C."/>
            <person name="Sakamoto Y."/>
            <person name="Steenwyk J.L."/>
            <person name="Rokas A."/>
            <person name="Carro J."/>
            <person name="Camarero S."/>
            <person name="Ferreira P."/>
            <person name="Molpeceres G."/>
            <person name="Ruiz-Duenas F.J."/>
            <person name="Serrano A."/>
            <person name="Henrissat B."/>
            <person name="Drula E."/>
            <person name="Hughes K.W."/>
            <person name="Mata J.L."/>
            <person name="Ishikawa N.K."/>
            <person name="Vargas-Isla R."/>
            <person name="Ushijima S."/>
            <person name="Smith C.A."/>
            <person name="Donoghue J."/>
            <person name="Ahrendt S."/>
            <person name="Andreopoulos W."/>
            <person name="He G."/>
            <person name="LaButti K."/>
            <person name="Lipzen A."/>
            <person name="Ng V."/>
            <person name="Riley R."/>
            <person name="Sandor L."/>
            <person name="Barry K."/>
            <person name="Martinez A.T."/>
            <person name="Xiao Y."/>
            <person name="Gibbons J.G."/>
            <person name="Terashima K."/>
            <person name="Grigoriev I.V."/>
            <person name="Hibbett D."/>
        </authorList>
    </citation>
    <scope>NUCLEOTIDE SEQUENCE</scope>
    <source>
        <strain evidence="2">Sp2 HRB7682 ss15</strain>
    </source>
</reference>
<dbReference type="Proteomes" id="UP001150238">
    <property type="component" value="Unassembled WGS sequence"/>
</dbReference>
<reference evidence="2" key="1">
    <citation type="submission" date="2022-08" db="EMBL/GenBank/DDBJ databases">
        <authorList>
            <consortium name="DOE Joint Genome Institute"/>
            <person name="Min B."/>
            <person name="Riley R."/>
            <person name="Sierra-Patev S."/>
            <person name="Naranjo-Ortiz M."/>
            <person name="Looney B."/>
            <person name="Konkel Z."/>
            <person name="Slot J.C."/>
            <person name="Sakamoto Y."/>
            <person name="Steenwyk J.L."/>
            <person name="Rokas A."/>
            <person name="Carro J."/>
            <person name="Camarero S."/>
            <person name="Ferreira P."/>
            <person name="Molpeceres G."/>
            <person name="Ruiz-Duenas F.J."/>
            <person name="Serrano A."/>
            <person name="Henrissat B."/>
            <person name="Drula E."/>
            <person name="Hughes K.W."/>
            <person name="Mata J.L."/>
            <person name="Ishikawa N.K."/>
            <person name="Vargas-Isla R."/>
            <person name="Ushijima S."/>
            <person name="Smith C.A."/>
            <person name="Ahrendt S."/>
            <person name="Andreopoulos W."/>
            <person name="He G."/>
            <person name="Labutti K."/>
            <person name="Lipzen A."/>
            <person name="Ng V."/>
            <person name="Sandor L."/>
            <person name="Barry K."/>
            <person name="Martinez A.T."/>
            <person name="Xiao Y."/>
            <person name="Gibbons J.G."/>
            <person name="Terashima K."/>
            <person name="Hibbett D.S."/>
            <person name="Grigoriev I.V."/>
        </authorList>
    </citation>
    <scope>NUCLEOTIDE SEQUENCE</scope>
    <source>
        <strain evidence="2">Sp2 HRB7682 ss15</strain>
    </source>
</reference>
<feature type="region of interest" description="Disordered" evidence="1">
    <location>
        <begin position="737"/>
        <end position="758"/>
    </location>
</feature>
<dbReference type="EMBL" id="JANVFS010000005">
    <property type="protein sequence ID" value="KAJ4492151.1"/>
    <property type="molecule type" value="Genomic_DNA"/>
</dbReference>
<gene>
    <name evidence="2" type="ORF">C8J55DRAFT_556589</name>
</gene>
<evidence type="ECO:0000313" key="3">
    <source>
        <dbReference type="Proteomes" id="UP001150238"/>
    </source>
</evidence>
<name>A0A9W9AYP8_9AGAR</name>
<feature type="compositionally biased region" description="Low complexity" evidence="1">
    <location>
        <begin position="262"/>
        <end position="275"/>
    </location>
</feature>
<proteinExistence type="predicted"/>
<evidence type="ECO:0000256" key="1">
    <source>
        <dbReference type="SAM" id="MobiDB-lite"/>
    </source>
</evidence>
<accession>A0A9W9AYP8</accession>
<sequence>MIFDTIFVVPGSQMTQLRWLLKLLLDIWFALPQEFSSHLVILSASSSYLFCLLLFSIILPHPHPLAIETCLDLIQQLQVSAHSTQPLSPGVITLDSTAAITHHGGASSISPSQPSGSTTVLGAVTSASSTMLGVMAPAPFIGISSNWAVPLLYSFNQPNPSSPMNPSTSQPNSFIPNPLIVPHSGVQPSPPIAPAPLITPYSSIQPGPSTAPAPLITPYSGAHTMLGQVIASSEAQGHPRTVTAFPSITTINHANNDRCTHAAASRSAGSSGACSKAKKPPSLKGPRPWKIKDCILIDQNGVPVVQLDILIYPGFPSVDDCKNSAIGLPDSIYRYFQHNDAFRTILQSLDLVYQFVALPTNTSLLQLLQNLKKQLLSCRFVFPLTASDSIFQDHEHSAIQPLAYIGRGDPNNNACTPCLTPGIITPTMMLQDLLDDVRKYAIPKYAVTEDNRFLLCTILRSNQVAHTVNLHHLHLGSKDAERVHFCLPHRIYGLLKRDCDANVDVGYQVLNKEELELACSKQHEDNADARVIAQMLMLPRENSSDSCGTSSTAVVLCRSPRFNASLMLLWSTAWSPPPWLEALSEFTEPLRKSYIINAINTAYHATHGNDIPGVFVKGVDFKAQVSELEKIIEKALEDDDWTLLTDINASGEEKYFEKWFEELCMLIDCYYTLSTVPMSSSTPISEPKHRDLALFGATKAPVSCTGTKPRRCNSLALLEQRPRTSFLSLEPPLNLLTPPPDLLKPPPENSIPPQLPTA</sequence>
<evidence type="ECO:0000313" key="2">
    <source>
        <dbReference type="EMBL" id="KAJ4492151.1"/>
    </source>
</evidence>
<organism evidence="2 3">
    <name type="scientific">Lentinula lateritia</name>
    <dbReference type="NCBI Taxonomy" id="40482"/>
    <lineage>
        <taxon>Eukaryota</taxon>
        <taxon>Fungi</taxon>
        <taxon>Dikarya</taxon>
        <taxon>Basidiomycota</taxon>
        <taxon>Agaricomycotina</taxon>
        <taxon>Agaricomycetes</taxon>
        <taxon>Agaricomycetidae</taxon>
        <taxon>Agaricales</taxon>
        <taxon>Marasmiineae</taxon>
        <taxon>Omphalotaceae</taxon>
        <taxon>Lentinula</taxon>
    </lineage>
</organism>
<comment type="caution">
    <text evidence="2">The sequence shown here is derived from an EMBL/GenBank/DDBJ whole genome shotgun (WGS) entry which is preliminary data.</text>
</comment>
<protein>
    <submittedName>
        <fullName evidence="2">Uncharacterized protein</fullName>
    </submittedName>
</protein>
<dbReference type="AlphaFoldDB" id="A0A9W9AYP8"/>
<feature type="region of interest" description="Disordered" evidence="1">
    <location>
        <begin position="262"/>
        <end position="285"/>
    </location>
</feature>